<proteinExistence type="predicted"/>
<dbReference type="AlphaFoldDB" id="A0A381YFM8"/>
<name>A0A381YFM8_9ZZZZ</name>
<evidence type="ECO:0000313" key="1">
    <source>
        <dbReference type="EMBL" id="SVA75341.1"/>
    </source>
</evidence>
<gene>
    <name evidence="1" type="ORF">METZ01_LOCUS128195</name>
</gene>
<reference evidence="1" key="1">
    <citation type="submission" date="2018-05" db="EMBL/GenBank/DDBJ databases">
        <authorList>
            <person name="Lanie J.A."/>
            <person name="Ng W.-L."/>
            <person name="Kazmierczak K.M."/>
            <person name="Andrzejewski T.M."/>
            <person name="Davidsen T.M."/>
            <person name="Wayne K.J."/>
            <person name="Tettelin H."/>
            <person name="Glass J.I."/>
            <person name="Rusch D."/>
            <person name="Podicherti R."/>
            <person name="Tsui H.-C.T."/>
            <person name="Winkler M.E."/>
        </authorList>
    </citation>
    <scope>NUCLEOTIDE SEQUENCE</scope>
</reference>
<protein>
    <submittedName>
        <fullName evidence="1">Uncharacterized protein</fullName>
    </submittedName>
</protein>
<dbReference type="EMBL" id="UINC01018030">
    <property type="protein sequence ID" value="SVA75341.1"/>
    <property type="molecule type" value="Genomic_DNA"/>
</dbReference>
<organism evidence="1">
    <name type="scientific">marine metagenome</name>
    <dbReference type="NCBI Taxonomy" id="408172"/>
    <lineage>
        <taxon>unclassified sequences</taxon>
        <taxon>metagenomes</taxon>
        <taxon>ecological metagenomes</taxon>
    </lineage>
</organism>
<sequence length="322" mass="37122">MDAGLGDGTLLMSILRNCHREFPTIPFLVFGKEISMEDVRLSIEKLPDRFVEHPNMVFVISNLYYSEIASLNSNNPDKQQHINWEILKLKGISSFEFSQQLSELDEMLHNNWQVERHPKSGNPTYKSPSVLIIYRQDHEFGLDHIIPQQAGLKNYFDLIIASQPYRSRISVQKKVDYVVKPMIQALASGGQLILVHAFGNDSGMEIIQKVWPDENPFSSLSSDIIACLKDVLEDDLLNKLTFQSPETFRYNLRALPNEIENGIATSLIFSSWNAITYVGQINNEKIIKAERDGRYVHYIQETIKKYGNLWFNDEIFIIEHQE</sequence>
<accession>A0A381YFM8</accession>